<dbReference type="RefSeq" id="WP_169559576.1">
    <property type="nucleotide sequence ID" value="NZ_BSNF01000001.1"/>
</dbReference>
<dbReference type="InterPro" id="IPR042187">
    <property type="entry name" value="Flagellin_C_sub2"/>
</dbReference>
<evidence type="ECO:0000256" key="3">
    <source>
        <dbReference type="RuleBase" id="RU362073"/>
    </source>
</evidence>
<dbReference type="PANTHER" id="PTHR42792">
    <property type="entry name" value="FLAGELLIN"/>
    <property type="match status" value="1"/>
</dbReference>
<evidence type="ECO:0000256" key="2">
    <source>
        <dbReference type="ARBA" id="ARBA00023143"/>
    </source>
</evidence>
<accession>A0ABQ5U2T3</accession>
<name>A0ABQ5U2T3_9PROT</name>
<keyword evidence="6" id="KW-0966">Cell projection</keyword>
<keyword evidence="2 3" id="KW-0975">Bacterial flagellum</keyword>
<evidence type="ECO:0000259" key="4">
    <source>
        <dbReference type="Pfam" id="PF00669"/>
    </source>
</evidence>
<proteinExistence type="inferred from homology"/>
<dbReference type="InterPro" id="IPR001029">
    <property type="entry name" value="Flagellin_N"/>
</dbReference>
<dbReference type="Pfam" id="PF00669">
    <property type="entry name" value="Flagellin_N"/>
    <property type="match status" value="1"/>
</dbReference>
<reference evidence="6" key="1">
    <citation type="journal article" date="2014" name="Int. J. Syst. Evol. Microbiol.">
        <title>Complete genome of a new Firmicutes species belonging to the dominant human colonic microbiota ('Ruminococcus bicirculans') reveals two chromosomes and a selective capacity to utilize plant glucans.</title>
        <authorList>
            <consortium name="NISC Comparative Sequencing Program"/>
            <person name="Wegmann U."/>
            <person name="Louis P."/>
            <person name="Goesmann A."/>
            <person name="Henrissat B."/>
            <person name="Duncan S.H."/>
            <person name="Flint H.J."/>
        </authorList>
    </citation>
    <scope>NUCLEOTIDE SEQUENCE</scope>
    <source>
        <strain evidence="6">NBRC 103408</strain>
    </source>
</reference>
<keyword evidence="6" id="KW-0282">Flagellum</keyword>
<dbReference type="InterPro" id="IPR046358">
    <property type="entry name" value="Flagellin_C"/>
</dbReference>
<dbReference type="Gene3D" id="3.30.70.2120">
    <property type="match status" value="1"/>
</dbReference>
<feature type="domain" description="Flagellin C-terminal" evidence="5">
    <location>
        <begin position="303"/>
        <end position="387"/>
    </location>
</feature>
<dbReference type="Pfam" id="PF00700">
    <property type="entry name" value="Flagellin_C"/>
    <property type="match status" value="1"/>
</dbReference>
<feature type="domain" description="Flagellin N-terminal" evidence="4">
    <location>
        <begin position="5"/>
        <end position="138"/>
    </location>
</feature>
<evidence type="ECO:0000313" key="6">
    <source>
        <dbReference type="EMBL" id="GLQ05589.1"/>
    </source>
</evidence>
<comment type="function">
    <text evidence="3">Flagellin is the subunit protein which polymerizes to form the filaments of bacterial flagella.</text>
</comment>
<evidence type="ECO:0000256" key="1">
    <source>
        <dbReference type="ARBA" id="ARBA00005709"/>
    </source>
</evidence>
<dbReference type="Gene3D" id="6.10.10.10">
    <property type="entry name" value="Flagellar export chaperone, C-terminal domain"/>
    <property type="match status" value="1"/>
</dbReference>
<dbReference type="Gene3D" id="1.20.1330.10">
    <property type="entry name" value="f41 fragment of flagellin, N-terminal domain"/>
    <property type="match status" value="1"/>
</dbReference>
<keyword evidence="6" id="KW-0969">Cilium</keyword>
<evidence type="ECO:0000259" key="5">
    <source>
        <dbReference type="Pfam" id="PF00700"/>
    </source>
</evidence>
<dbReference type="Proteomes" id="UP001161409">
    <property type="component" value="Unassembled WGS sequence"/>
</dbReference>
<dbReference type="InterPro" id="IPR001492">
    <property type="entry name" value="Flagellin"/>
</dbReference>
<dbReference type="PANTHER" id="PTHR42792:SF2">
    <property type="entry name" value="FLAGELLIN"/>
    <property type="match status" value="1"/>
</dbReference>
<comment type="caution">
    <text evidence="6">The sequence shown here is derived from an EMBL/GenBank/DDBJ whole genome shotgun (WGS) entry which is preliminary data.</text>
</comment>
<organism evidence="6 7">
    <name type="scientific">Sneathiella chinensis</name>
    <dbReference type="NCBI Taxonomy" id="349750"/>
    <lineage>
        <taxon>Bacteria</taxon>
        <taxon>Pseudomonadati</taxon>
        <taxon>Pseudomonadota</taxon>
        <taxon>Alphaproteobacteria</taxon>
        <taxon>Sneathiellales</taxon>
        <taxon>Sneathiellaceae</taxon>
        <taxon>Sneathiella</taxon>
    </lineage>
</organism>
<comment type="subcellular location">
    <subcellularLocation>
        <location evidence="3">Secreted</location>
    </subcellularLocation>
    <subcellularLocation>
        <location evidence="3">Bacterial flagellum</location>
    </subcellularLocation>
</comment>
<gene>
    <name evidence="6" type="primary">flaA</name>
    <name evidence="6" type="ORF">GCM10007924_08100</name>
</gene>
<sequence>MAFSVNTNANAMAALRSLTSTQSNISNIQSQIQSGLKVGSATDDPSTFVISQGMRGDIGALKAVKEGLNFGSATVGMALAAATQISDQLTDLQKKVTQAENKGLDTSVLQAEADEMINQITGIVGTANFNGINLLTGAGDPLTVPTGLGGSSISLNVQDATTATLGLDNLNLDSAHSTITMDNNTAFAAGDFITFQVMEADGVTVKETHTFEFLDENAGALAQPIDEANNQFVHAVSINTADSTTQHVGALADAMREEGFTVDIGDDGTISVFNGGAVMSTDVANVAAGGLTADDTAGGGAIDALNAAKATIGNVLTNLGTFSNRLDSQAEFTQILTDKLEEGLGVLVDANLAEVSAKLQSEQTKEQLGIQSLSIANASSQSILGLFR</sequence>
<dbReference type="EMBL" id="BSNF01000001">
    <property type="protein sequence ID" value="GLQ05589.1"/>
    <property type="molecule type" value="Genomic_DNA"/>
</dbReference>
<reference evidence="6" key="2">
    <citation type="submission" date="2023-01" db="EMBL/GenBank/DDBJ databases">
        <title>Draft genome sequence of Sneathiella chinensis strain NBRC 103408.</title>
        <authorList>
            <person name="Sun Q."/>
            <person name="Mori K."/>
        </authorList>
    </citation>
    <scope>NUCLEOTIDE SEQUENCE</scope>
    <source>
        <strain evidence="6">NBRC 103408</strain>
    </source>
</reference>
<keyword evidence="7" id="KW-1185">Reference proteome</keyword>
<protein>
    <recommendedName>
        <fullName evidence="3">Flagellin</fullName>
    </recommendedName>
</protein>
<dbReference type="SUPFAM" id="SSF64518">
    <property type="entry name" value="Phase 1 flagellin"/>
    <property type="match status" value="1"/>
</dbReference>
<evidence type="ECO:0000313" key="7">
    <source>
        <dbReference type="Proteomes" id="UP001161409"/>
    </source>
</evidence>
<keyword evidence="3" id="KW-0964">Secreted</keyword>
<comment type="similarity">
    <text evidence="1 3">Belongs to the bacterial flagellin family.</text>
</comment>